<dbReference type="AlphaFoldDB" id="A0A4Y2D3W3"/>
<dbReference type="GO" id="GO:0003676">
    <property type="term" value="F:nucleic acid binding"/>
    <property type="evidence" value="ECO:0007669"/>
    <property type="project" value="InterPro"/>
</dbReference>
<dbReference type="PANTHER" id="PTHR47326:SF1">
    <property type="entry name" value="HTH PSQ-TYPE DOMAIN-CONTAINING PROTEIN"/>
    <property type="match status" value="1"/>
</dbReference>
<comment type="caution">
    <text evidence="1">The sequence shown here is derived from an EMBL/GenBank/DDBJ whole genome shotgun (WGS) entry which is preliminary data.</text>
</comment>
<dbReference type="OrthoDB" id="6436543at2759"/>
<accession>A0A4Y2D3W3</accession>
<proteinExistence type="predicted"/>
<sequence length="142" mass="16031">MWAKKNPCRHQPVPLHSEKVIVWCGFKASLIVEPFFVGEIGPAGPVTCTFTGVHYESLFAQPYQSSTPTACICRLRIFLQGGTPPHVANPVKRVLSLHFRNDRIPSCHFPTNCPPRSPDLNPCDFWLWGFLNILFSVVRLQT</sequence>
<dbReference type="InterPro" id="IPR036397">
    <property type="entry name" value="RNaseH_sf"/>
</dbReference>
<dbReference type="Proteomes" id="UP000499080">
    <property type="component" value="Unassembled WGS sequence"/>
</dbReference>
<organism evidence="1 2">
    <name type="scientific">Araneus ventricosus</name>
    <name type="common">Orbweaver spider</name>
    <name type="synonym">Epeira ventricosa</name>
    <dbReference type="NCBI Taxonomy" id="182803"/>
    <lineage>
        <taxon>Eukaryota</taxon>
        <taxon>Metazoa</taxon>
        <taxon>Ecdysozoa</taxon>
        <taxon>Arthropoda</taxon>
        <taxon>Chelicerata</taxon>
        <taxon>Arachnida</taxon>
        <taxon>Araneae</taxon>
        <taxon>Araneomorphae</taxon>
        <taxon>Entelegynae</taxon>
        <taxon>Araneoidea</taxon>
        <taxon>Araneidae</taxon>
        <taxon>Araneus</taxon>
    </lineage>
</organism>
<protein>
    <submittedName>
        <fullName evidence="1">Uncharacterized protein</fullName>
    </submittedName>
</protein>
<reference evidence="1 2" key="1">
    <citation type="journal article" date="2019" name="Sci. Rep.">
        <title>Orb-weaving spider Araneus ventricosus genome elucidates the spidroin gene catalogue.</title>
        <authorList>
            <person name="Kono N."/>
            <person name="Nakamura H."/>
            <person name="Ohtoshi R."/>
            <person name="Moran D.A.P."/>
            <person name="Shinohara A."/>
            <person name="Yoshida Y."/>
            <person name="Fujiwara M."/>
            <person name="Mori M."/>
            <person name="Tomita M."/>
            <person name="Arakawa K."/>
        </authorList>
    </citation>
    <scope>NUCLEOTIDE SEQUENCE [LARGE SCALE GENOMIC DNA]</scope>
</reference>
<dbReference type="Gene3D" id="3.30.420.10">
    <property type="entry name" value="Ribonuclease H-like superfamily/Ribonuclease H"/>
    <property type="match status" value="1"/>
</dbReference>
<keyword evidence="2" id="KW-1185">Reference proteome</keyword>
<dbReference type="PANTHER" id="PTHR47326">
    <property type="entry name" value="TRANSPOSABLE ELEMENT TC3 TRANSPOSASE-LIKE PROTEIN"/>
    <property type="match status" value="1"/>
</dbReference>
<evidence type="ECO:0000313" key="1">
    <source>
        <dbReference type="EMBL" id="GBM10999.1"/>
    </source>
</evidence>
<name>A0A4Y2D3W3_ARAVE</name>
<gene>
    <name evidence="1" type="ORF">AVEN_1334_1</name>
</gene>
<evidence type="ECO:0000313" key="2">
    <source>
        <dbReference type="Proteomes" id="UP000499080"/>
    </source>
</evidence>
<dbReference type="EMBL" id="BGPR01000293">
    <property type="protein sequence ID" value="GBM10999.1"/>
    <property type="molecule type" value="Genomic_DNA"/>
</dbReference>